<evidence type="ECO:0000313" key="2">
    <source>
        <dbReference type="Proteomes" id="UP000030762"/>
    </source>
</evidence>
<keyword evidence="2" id="KW-1185">Reference proteome</keyword>
<reference evidence="1 2" key="1">
    <citation type="submission" date="2012-04" db="EMBL/GenBank/DDBJ databases">
        <title>The Genome Sequence of Saprolegnia declina VS20.</title>
        <authorList>
            <consortium name="The Broad Institute Genome Sequencing Platform"/>
            <person name="Russ C."/>
            <person name="Nusbaum C."/>
            <person name="Tyler B."/>
            <person name="van West P."/>
            <person name="Dieguez-Uribeondo J."/>
            <person name="de Bruijn I."/>
            <person name="Tripathy S."/>
            <person name="Jiang R."/>
            <person name="Young S.K."/>
            <person name="Zeng Q."/>
            <person name="Gargeya S."/>
            <person name="Fitzgerald M."/>
            <person name="Haas B."/>
            <person name="Abouelleil A."/>
            <person name="Alvarado L."/>
            <person name="Arachchi H.M."/>
            <person name="Berlin A."/>
            <person name="Chapman S.B."/>
            <person name="Goldberg J."/>
            <person name="Griggs A."/>
            <person name="Gujja S."/>
            <person name="Hansen M."/>
            <person name="Howarth C."/>
            <person name="Imamovic A."/>
            <person name="Larimer J."/>
            <person name="McCowen C."/>
            <person name="Montmayeur A."/>
            <person name="Murphy C."/>
            <person name="Neiman D."/>
            <person name="Pearson M."/>
            <person name="Priest M."/>
            <person name="Roberts A."/>
            <person name="Saif S."/>
            <person name="Shea T."/>
            <person name="Sisk P."/>
            <person name="Sykes S."/>
            <person name="Wortman J."/>
            <person name="Nusbaum C."/>
            <person name="Birren B."/>
        </authorList>
    </citation>
    <scope>NUCLEOTIDE SEQUENCE [LARGE SCALE GENOMIC DNA]</scope>
    <source>
        <strain evidence="1 2">VS20</strain>
    </source>
</reference>
<evidence type="ECO:0000313" key="1">
    <source>
        <dbReference type="EMBL" id="EQC37026.1"/>
    </source>
</evidence>
<protein>
    <submittedName>
        <fullName evidence="1">Uncharacterized protein</fullName>
    </submittedName>
</protein>
<gene>
    <name evidence="1" type="ORF">SDRG_05845</name>
</gene>
<dbReference type="InParanoid" id="T0QQM3"/>
<sequence length="90" mass="10281">MPKAVKPIVAALLRGGLGPNKVLEQLRKTYKDRPRFIASLPSRDQIKAHQAWLKKSLSESYRVNTYAALLEWAATRTYKGKSDIFYGESW</sequence>
<proteinExistence type="predicted"/>
<dbReference type="OrthoDB" id="112154at2759"/>
<accession>T0QQM3</accession>
<dbReference type="GeneID" id="19946572"/>
<dbReference type="AlphaFoldDB" id="T0QQM3"/>
<dbReference type="EMBL" id="JH767146">
    <property type="protein sequence ID" value="EQC37026.1"/>
    <property type="molecule type" value="Genomic_DNA"/>
</dbReference>
<dbReference type="VEuPathDB" id="FungiDB:SDRG_05845"/>
<dbReference type="RefSeq" id="XP_008609807.1">
    <property type="nucleotide sequence ID" value="XM_008611585.1"/>
</dbReference>
<dbReference type="Proteomes" id="UP000030762">
    <property type="component" value="Unassembled WGS sequence"/>
</dbReference>
<organism evidence="1 2">
    <name type="scientific">Saprolegnia diclina (strain VS20)</name>
    <dbReference type="NCBI Taxonomy" id="1156394"/>
    <lineage>
        <taxon>Eukaryota</taxon>
        <taxon>Sar</taxon>
        <taxon>Stramenopiles</taxon>
        <taxon>Oomycota</taxon>
        <taxon>Saprolegniomycetes</taxon>
        <taxon>Saprolegniales</taxon>
        <taxon>Saprolegniaceae</taxon>
        <taxon>Saprolegnia</taxon>
    </lineage>
</organism>
<name>T0QQM3_SAPDV</name>